<comment type="catalytic activity">
    <reaction evidence="1 8">
        <text>a 4-O-methyl-thymidine in DNA + L-cysteinyl-[protein] = a thymidine in DNA + S-methyl-L-cysteinyl-[protein]</text>
        <dbReference type="Rhea" id="RHEA:53428"/>
        <dbReference type="Rhea" id="RHEA-COMP:10131"/>
        <dbReference type="Rhea" id="RHEA-COMP:10132"/>
        <dbReference type="Rhea" id="RHEA-COMP:13555"/>
        <dbReference type="Rhea" id="RHEA-COMP:13556"/>
        <dbReference type="ChEBI" id="CHEBI:29950"/>
        <dbReference type="ChEBI" id="CHEBI:82612"/>
        <dbReference type="ChEBI" id="CHEBI:137386"/>
        <dbReference type="ChEBI" id="CHEBI:137387"/>
        <dbReference type="EC" id="2.1.1.63"/>
    </reaction>
</comment>
<evidence type="ECO:0000256" key="7">
    <source>
        <dbReference type="ARBA" id="ARBA00049348"/>
    </source>
</evidence>
<dbReference type="InterPro" id="IPR023546">
    <property type="entry name" value="MGMT"/>
</dbReference>
<evidence type="ECO:0000256" key="5">
    <source>
        <dbReference type="ARBA" id="ARBA00022763"/>
    </source>
</evidence>
<gene>
    <name evidence="11" type="ORF">IGS68_26260</name>
</gene>
<dbReference type="InterPro" id="IPR001497">
    <property type="entry name" value="MethylDNA_cys_MeTrfase_AS"/>
</dbReference>
<comment type="miscellaneous">
    <text evidence="8">This enzyme catalyzes only one turnover and therefore is not strictly catalytic. According to one definition, an enzyme is a biocatalyst that acts repeatedly and over many reaction cycles.</text>
</comment>
<dbReference type="InterPro" id="IPR036631">
    <property type="entry name" value="MGMT_N_sf"/>
</dbReference>
<feature type="active site" description="Nucleophile; methyl group acceptor" evidence="8">
    <location>
        <position position="117"/>
    </location>
</feature>
<dbReference type="CDD" id="cd06445">
    <property type="entry name" value="ATase"/>
    <property type="match status" value="1"/>
</dbReference>
<feature type="domain" description="Methylguanine DNA methyltransferase ribonuclease-like" evidence="10">
    <location>
        <begin position="5"/>
        <end position="63"/>
    </location>
</feature>
<evidence type="ECO:0000256" key="8">
    <source>
        <dbReference type="HAMAP-Rule" id="MF_00772"/>
    </source>
</evidence>
<evidence type="ECO:0000256" key="4">
    <source>
        <dbReference type="ARBA" id="ARBA00022679"/>
    </source>
</evidence>
<evidence type="ECO:0000313" key="12">
    <source>
        <dbReference type="Proteomes" id="UP000595197"/>
    </source>
</evidence>
<proteinExistence type="inferred from homology"/>
<evidence type="ECO:0000259" key="10">
    <source>
        <dbReference type="Pfam" id="PF02870"/>
    </source>
</evidence>
<keyword evidence="12" id="KW-1185">Reference proteome</keyword>
<comment type="subcellular location">
    <subcellularLocation>
        <location evidence="8">Cytoplasm</location>
    </subcellularLocation>
</comment>
<dbReference type="Pfam" id="PF02870">
    <property type="entry name" value="Methyltransf_1N"/>
    <property type="match status" value="1"/>
</dbReference>
<dbReference type="EMBL" id="CP067420">
    <property type="protein sequence ID" value="QQP89436.1"/>
    <property type="molecule type" value="Genomic_DNA"/>
</dbReference>
<accession>A0ABX7B517</accession>
<dbReference type="Proteomes" id="UP000595197">
    <property type="component" value="Chromosome"/>
</dbReference>
<dbReference type="HAMAP" id="MF_00772">
    <property type="entry name" value="OGT"/>
    <property type="match status" value="1"/>
</dbReference>
<dbReference type="Gene3D" id="1.10.10.10">
    <property type="entry name" value="Winged helix-like DNA-binding domain superfamily/Winged helix DNA-binding domain"/>
    <property type="match status" value="1"/>
</dbReference>
<keyword evidence="6 8" id="KW-0234">DNA repair</keyword>
<comment type="function">
    <text evidence="8">Involved in the cellular defense against the biological effects of O6-methylguanine (O6-MeG) and O4-methylthymine (O4-MeT) in DNA. Repairs the methylated nucleobase in DNA by stoichiometrically transferring the methyl group to a cysteine residue in the enzyme. This is a suicide reaction: the enzyme is irreversibly inactivated.</text>
</comment>
<sequence length="154" mass="16511">MGRLTIESPLGRLNLTSLDGALTALDWDTGETAADRDAVLDEAARQLRQYFDGQRTVFDLPMRPHGTLFQQRVWAAMLEIPCGGTATYGDLARRLDSAPRAIGGACGRNPLPIVIPCHRVVGGAGKGGYSGFGGLTTKDWLLNHETLLVHAPVS</sequence>
<dbReference type="InterPro" id="IPR014048">
    <property type="entry name" value="MethylDNA_cys_MeTrfase_DNA-bd"/>
</dbReference>
<evidence type="ECO:0000256" key="3">
    <source>
        <dbReference type="ARBA" id="ARBA00022603"/>
    </source>
</evidence>
<comment type="similarity">
    <text evidence="8">Belongs to the MGMT family.</text>
</comment>
<feature type="domain" description="Methylated-DNA-[protein]-cysteine S-methyltransferase DNA binding" evidence="9">
    <location>
        <begin position="69"/>
        <end position="146"/>
    </location>
</feature>
<keyword evidence="5 8" id="KW-0227">DNA damage</keyword>
<keyword evidence="3 8" id="KW-0489">Methyltransferase</keyword>
<protein>
    <recommendedName>
        <fullName evidence="8">Methylated-DNA--protein-cysteine methyltransferase</fullName>
        <ecNumber evidence="8">2.1.1.63</ecNumber>
    </recommendedName>
    <alternativeName>
        <fullName evidence="8">6-O-methylguanine-DNA methyltransferase</fullName>
        <shortName evidence="8">MGMT</shortName>
    </alternativeName>
    <alternativeName>
        <fullName evidence="8">O-6-methylguanine-DNA-alkyltransferase</fullName>
    </alternativeName>
</protein>
<keyword evidence="4 8" id="KW-0808">Transferase</keyword>
<reference evidence="11" key="1">
    <citation type="submission" date="2021-02" db="EMBL/GenBank/DDBJ databases">
        <title>Skermanella TT6 skin isolate.</title>
        <authorList>
            <person name="Lee K."/>
            <person name="Ganzorig M."/>
        </authorList>
    </citation>
    <scope>NUCLEOTIDE SEQUENCE</scope>
    <source>
        <strain evidence="11">TT6</strain>
    </source>
</reference>
<dbReference type="Pfam" id="PF01035">
    <property type="entry name" value="DNA_binding_1"/>
    <property type="match status" value="1"/>
</dbReference>
<organism evidence="11 12">
    <name type="scientific">Skermanella cutis</name>
    <dbReference type="NCBI Taxonomy" id="2775420"/>
    <lineage>
        <taxon>Bacteria</taxon>
        <taxon>Pseudomonadati</taxon>
        <taxon>Pseudomonadota</taxon>
        <taxon>Alphaproteobacteria</taxon>
        <taxon>Rhodospirillales</taxon>
        <taxon>Azospirillaceae</taxon>
        <taxon>Skermanella</taxon>
    </lineage>
</organism>
<evidence type="ECO:0000256" key="6">
    <source>
        <dbReference type="ARBA" id="ARBA00023204"/>
    </source>
</evidence>
<dbReference type="InterPro" id="IPR036217">
    <property type="entry name" value="MethylDNA_cys_MeTrfase_DNAb"/>
</dbReference>
<dbReference type="EC" id="2.1.1.63" evidence="8"/>
<evidence type="ECO:0000256" key="2">
    <source>
        <dbReference type="ARBA" id="ARBA00022490"/>
    </source>
</evidence>
<dbReference type="SUPFAM" id="SSF53155">
    <property type="entry name" value="Methylated DNA-protein cysteine methyltransferase domain"/>
    <property type="match status" value="1"/>
</dbReference>
<evidence type="ECO:0000313" key="11">
    <source>
        <dbReference type="EMBL" id="QQP89436.1"/>
    </source>
</evidence>
<keyword evidence="2 8" id="KW-0963">Cytoplasm</keyword>
<dbReference type="PROSITE" id="PS00374">
    <property type="entry name" value="MGMT"/>
    <property type="match status" value="1"/>
</dbReference>
<evidence type="ECO:0000256" key="1">
    <source>
        <dbReference type="ARBA" id="ARBA00001286"/>
    </source>
</evidence>
<dbReference type="RefSeq" id="WP_201075673.1">
    <property type="nucleotide sequence ID" value="NZ_CP067420.1"/>
</dbReference>
<dbReference type="PANTHER" id="PTHR10815:SF13">
    <property type="entry name" value="METHYLATED-DNA--PROTEIN-CYSTEINE METHYLTRANSFERASE"/>
    <property type="match status" value="1"/>
</dbReference>
<dbReference type="InterPro" id="IPR008332">
    <property type="entry name" value="MethylG_MeTrfase_N"/>
</dbReference>
<dbReference type="PANTHER" id="PTHR10815">
    <property type="entry name" value="METHYLATED-DNA--PROTEIN-CYSTEINE METHYLTRANSFERASE"/>
    <property type="match status" value="1"/>
</dbReference>
<dbReference type="NCBIfam" id="TIGR00589">
    <property type="entry name" value="ogt"/>
    <property type="match status" value="1"/>
</dbReference>
<name>A0ABX7B517_9PROT</name>
<evidence type="ECO:0000259" key="9">
    <source>
        <dbReference type="Pfam" id="PF01035"/>
    </source>
</evidence>
<dbReference type="Gene3D" id="3.30.160.70">
    <property type="entry name" value="Methylated DNA-protein cysteine methyltransferase domain"/>
    <property type="match status" value="1"/>
</dbReference>
<comment type="catalytic activity">
    <reaction evidence="7 8">
        <text>a 6-O-methyl-2'-deoxyguanosine in DNA + L-cysteinyl-[protein] = S-methyl-L-cysteinyl-[protein] + a 2'-deoxyguanosine in DNA</text>
        <dbReference type="Rhea" id="RHEA:24000"/>
        <dbReference type="Rhea" id="RHEA-COMP:10131"/>
        <dbReference type="Rhea" id="RHEA-COMP:10132"/>
        <dbReference type="Rhea" id="RHEA-COMP:11367"/>
        <dbReference type="Rhea" id="RHEA-COMP:11368"/>
        <dbReference type="ChEBI" id="CHEBI:29950"/>
        <dbReference type="ChEBI" id="CHEBI:82612"/>
        <dbReference type="ChEBI" id="CHEBI:85445"/>
        <dbReference type="ChEBI" id="CHEBI:85448"/>
        <dbReference type="EC" id="2.1.1.63"/>
    </reaction>
</comment>
<dbReference type="InterPro" id="IPR036388">
    <property type="entry name" value="WH-like_DNA-bd_sf"/>
</dbReference>
<dbReference type="SUPFAM" id="SSF46767">
    <property type="entry name" value="Methylated DNA-protein cysteine methyltransferase, C-terminal domain"/>
    <property type="match status" value="1"/>
</dbReference>